<name>A0A8T2C173_9BRAS</name>
<protein>
    <submittedName>
        <fullName evidence="1">Uncharacterized protein</fullName>
    </submittedName>
</protein>
<dbReference type="EMBL" id="JAEFBK010000006">
    <property type="protein sequence ID" value="KAG7593387.1"/>
    <property type="molecule type" value="Genomic_DNA"/>
</dbReference>
<evidence type="ECO:0000313" key="1">
    <source>
        <dbReference type="EMBL" id="KAG7593387.1"/>
    </source>
</evidence>
<sequence>GGKGSERSQCPEAKNRKSLDFLTHTASPVMRSASNLQAWRMPKGGSLKLKKNAIVHTLL</sequence>
<proteinExistence type="predicted"/>
<dbReference type="Proteomes" id="UP000694240">
    <property type="component" value="Chromosome 6"/>
</dbReference>
<dbReference type="AlphaFoldDB" id="A0A8T2C173"/>
<comment type="caution">
    <text evidence="1">The sequence shown here is derived from an EMBL/GenBank/DDBJ whole genome shotgun (WGS) entry which is preliminary data.</text>
</comment>
<keyword evidence="2" id="KW-1185">Reference proteome</keyword>
<evidence type="ECO:0000313" key="2">
    <source>
        <dbReference type="Proteomes" id="UP000694240"/>
    </source>
</evidence>
<organism evidence="1 2">
    <name type="scientific">Arabidopsis thaliana x Arabidopsis arenosa</name>
    <dbReference type="NCBI Taxonomy" id="1240361"/>
    <lineage>
        <taxon>Eukaryota</taxon>
        <taxon>Viridiplantae</taxon>
        <taxon>Streptophyta</taxon>
        <taxon>Embryophyta</taxon>
        <taxon>Tracheophyta</taxon>
        <taxon>Spermatophyta</taxon>
        <taxon>Magnoliopsida</taxon>
        <taxon>eudicotyledons</taxon>
        <taxon>Gunneridae</taxon>
        <taxon>Pentapetalae</taxon>
        <taxon>rosids</taxon>
        <taxon>malvids</taxon>
        <taxon>Brassicales</taxon>
        <taxon>Brassicaceae</taxon>
        <taxon>Camelineae</taxon>
        <taxon>Arabidopsis</taxon>
    </lineage>
</organism>
<gene>
    <name evidence="1" type="ORF">ISN45_Aa01g021920</name>
</gene>
<feature type="non-terminal residue" evidence="1">
    <location>
        <position position="1"/>
    </location>
</feature>
<accession>A0A8T2C173</accession>
<reference evidence="1 2" key="1">
    <citation type="submission" date="2020-12" db="EMBL/GenBank/DDBJ databases">
        <title>Concerted genomic and epigenomic changes stabilize Arabidopsis allopolyploids.</title>
        <authorList>
            <person name="Chen Z."/>
        </authorList>
    </citation>
    <scope>NUCLEOTIDE SEQUENCE [LARGE SCALE GENOMIC DNA]</scope>
    <source>
        <strain evidence="1">Allo738</strain>
        <tissue evidence="1">Leaf</tissue>
    </source>
</reference>